<name>A0A6A4H9L0_9AGAR</name>
<dbReference type="AlphaFoldDB" id="A0A6A4H9L0"/>
<reference evidence="1" key="1">
    <citation type="journal article" date="2019" name="Environ. Microbiol.">
        <title>Fungal ecological strategies reflected in gene transcription - a case study of two litter decomposers.</title>
        <authorList>
            <person name="Barbi F."/>
            <person name="Kohler A."/>
            <person name="Barry K."/>
            <person name="Baskaran P."/>
            <person name="Daum C."/>
            <person name="Fauchery L."/>
            <person name="Ihrmark K."/>
            <person name="Kuo A."/>
            <person name="LaButti K."/>
            <person name="Lipzen A."/>
            <person name="Morin E."/>
            <person name="Grigoriev I.V."/>
            <person name="Henrissat B."/>
            <person name="Lindahl B."/>
            <person name="Martin F."/>
        </authorList>
    </citation>
    <scope>NUCLEOTIDE SEQUENCE</scope>
    <source>
        <strain evidence="1">JB14</strain>
    </source>
</reference>
<evidence type="ECO:0000313" key="1">
    <source>
        <dbReference type="EMBL" id="KAE9394741.1"/>
    </source>
</evidence>
<keyword evidence="2" id="KW-1185">Reference proteome</keyword>
<dbReference type="OrthoDB" id="534815at2759"/>
<dbReference type="EMBL" id="ML769544">
    <property type="protein sequence ID" value="KAE9394741.1"/>
    <property type="molecule type" value="Genomic_DNA"/>
</dbReference>
<protein>
    <submittedName>
        <fullName evidence="1">Uncharacterized protein</fullName>
    </submittedName>
</protein>
<proteinExistence type="predicted"/>
<organism evidence="1 2">
    <name type="scientific">Gymnopus androsaceus JB14</name>
    <dbReference type="NCBI Taxonomy" id="1447944"/>
    <lineage>
        <taxon>Eukaryota</taxon>
        <taxon>Fungi</taxon>
        <taxon>Dikarya</taxon>
        <taxon>Basidiomycota</taxon>
        <taxon>Agaricomycotina</taxon>
        <taxon>Agaricomycetes</taxon>
        <taxon>Agaricomycetidae</taxon>
        <taxon>Agaricales</taxon>
        <taxon>Marasmiineae</taxon>
        <taxon>Omphalotaceae</taxon>
        <taxon>Gymnopus</taxon>
    </lineage>
</organism>
<gene>
    <name evidence="1" type="ORF">BT96DRAFT_942944</name>
</gene>
<sequence>MPIFYNFEFPSLSPKKKVSGEGDYEGEYGVCQVPSSLDLGLEYGFDLNKNARTNWHDEVLERLFRLLSDSRFQDVIRVIIEMLELGYYGRRVGELCRTFGALEGLFVEMRSRTPRGLLSWRVQLRRLRVVIRGVGVEGSIWIYSTSSDPVSFKYECLLQMAEKSEPEGSYPDYAISRSSFAIR</sequence>
<accession>A0A6A4H9L0</accession>
<evidence type="ECO:0000313" key="2">
    <source>
        <dbReference type="Proteomes" id="UP000799118"/>
    </source>
</evidence>
<dbReference type="Proteomes" id="UP000799118">
    <property type="component" value="Unassembled WGS sequence"/>
</dbReference>